<gene>
    <name evidence="3" type="ORF">QVD17_37751</name>
</gene>
<evidence type="ECO:0000259" key="2">
    <source>
        <dbReference type="Pfam" id="PF17919"/>
    </source>
</evidence>
<name>A0AAD8K146_TARER</name>
<organism evidence="3 4">
    <name type="scientific">Tagetes erecta</name>
    <name type="common">African marigold</name>
    <dbReference type="NCBI Taxonomy" id="13708"/>
    <lineage>
        <taxon>Eukaryota</taxon>
        <taxon>Viridiplantae</taxon>
        <taxon>Streptophyta</taxon>
        <taxon>Embryophyta</taxon>
        <taxon>Tracheophyta</taxon>
        <taxon>Spermatophyta</taxon>
        <taxon>Magnoliopsida</taxon>
        <taxon>eudicotyledons</taxon>
        <taxon>Gunneridae</taxon>
        <taxon>Pentapetalae</taxon>
        <taxon>asterids</taxon>
        <taxon>campanulids</taxon>
        <taxon>Asterales</taxon>
        <taxon>Asteraceae</taxon>
        <taxon>Asteroideae</taxon>
        <taxon>Heliantheae alliance</taxon>
        <taxon>Tageteae</taxon>
        <taxon>Tagetes</taxon>
    </lineage>
</organism>
<protein>
    <recommendedName>
        <fullName evidence="5">RNase H type-1 domain-containing protein</fullName>
    </recommendedName>
</protein>
<accession>A0AAD8K146</accession>
<dbReference type="SUPFAM" id="SSF56672">
    <property type="entry name" value="DNA/RNA polymerases"/>
    <property type="match status" value="1"/>
</dbReference>
<dbReference type="EMBL" id="JAUHHV010000010">
    <property type="protein sequence ID" value="KAK1411205.1"/>
    <property type="molecule type" value="Genomic_DNA"/>
</dbReference>
<evidence type="ECO:0000313" key="4">
    <source>
        <dbReference type="Proteomes" id="UP001229421"/>
    </source>
</evidence>
<dbReference type="Proteomes" id="UP001229421">
    <property type="component" value="Unassembled WGS sequence"/>
</dbReference>
<keyword evidence="4" id="KW-1185">Reference proteome</keyword>
<dbReference type="Gene3D" id="3.30.420.10">
    <property type="entry name" value="Ribonuclease H-like superfamily/Ribonuclease H"/>
    <property type="match status" value="1"/>
</dbReference>
<dbReference type="InterPro" id="IPR002156">
    <property type="entry name" value="RNaseH_domain"/>
</dbReference>
<dbReference type="Pfam" id="PF13456">
    <property type="entry name" value="RVT_3"/>
    <property type="match status" value="1"/>
</dbReference>
<evidence type="ECO:0000259" key="1">
    <source>
        <dbReference type="Pfam" id="PF13456"/>
    </source>
</evidence>
<evidence type="ECO:0008006" key="5">
    <source>
        <dbReference type="Google" id="ProtNLM"/>
    </source>
</evidence>
<feature type="domain" description="RNase H type-1" evidence="1">
    <location>
        <begin position="115"/>
        <end position="158"/>
    </location>
</feature>
<evidence type="ECO:0000313" key="3">
    <source>
        <dbReference type="EMBL" id="KAK1411205.1"/>
    </source>
</evidence>
<dbReference type="InterPro" id="IPR036397">
    <property type="entry name" value="RNaseH_sf"/>
</dbReference>
<dbReference type="PANTHER" id="PTHR48475">
    <property type="entry name" value="RIBONUCLEASE H"/>
    <property type="match status" value="1"/>
</dbReference>
<dbReference type="InterPro" id="IPR041577">
    <property type="entry name" value="RT_RNaseH_2"/>
</dbReference>
<dbReference type="PANTHER" id="PTHR48475:SF2">
    <property type="entry name" value="RIBONUCLEASE H"/>
    <property type="match status" value="1"/>
</dbReference>
<dbReference type="GO" id="GO:0004523">
    <property type="term" value="F:RNA-DNA hybrid ribonuclease activity"/>
    <property type="evidence" value="ECO:0007669"/>
    <property type="project" value="InterPro"/>
</dbReference>
<reference evidence="3" key="1">
    <citation type="journal article" date="2023" name="bioRxiv">
        <title>Improved chromosome-level genome assembly for marigold (Tagetes erecta).</title>
        <authorList>
            <person name="Jiang F."/>
            <person name="Yuan L."/>
            <person name="Wang S."/>
            <person name="Wang H."/>
            <person name="Xu D."/>
            <person name="Wang A."/>
            <person name="Fan W."/>
        </authorList>
    </citation>
    <scope>NUCLEOTIDE SEQUENCE</scope>
    <source>
        <strain evidence="3">WSJ</strain>
        <tissue evidence="3">Leaf</tissue>
    </source>
</reference>
<dbReference type="InterPro" id="IPR043502">
    <property type="entry name" value="DNA/RNA_pol_sf"/>
</dbReference>
<comment type="caution">
    <text evidence="3">The sequence shown here is derived from an EMBL/GenBank/DDBJ whole genome shotgun (WGS) entry which is preliminary data.</text>
</comment>
<sequence length="205" mass="22756">MKLLKDLKDYLSSAPALMKPVKGESLILYLVVSGNAVSVVLVKDHEGQQHPVYYVSKSHLDAEARNAIKSQAIADFVADFTSDLHVQAYFEVQKLDETKDHWILYTDGASNVKGTVKGEKLVKYLEIVKILAEYFDGFSITHVPREENAMADSLANLASSLKIPNNLKIPIIHIIHPVIDERRIIEIDSGNQLMDPSSSQAQQGS</sequence>
<dbReference type="GO" id="GO:0003676">
    <property type="term" value="F:nucleic acid binding"/>
    <property type="evidence" value="ECO:0007669"/>
    <property type="project" value="InterPro"/>
</dbReference>
<feature type="domain" description="Reverse transcriptase/retrotransposon-derived protein RNase H-like" evidence="2">
    <location>
        <begin position="4"/>
        <end position="67"/>
    </location>
</feature>
<dbReference type="AlphaFoldDB" id="A0AAD8K146"/>
<proteinExistence type="predicted"/>
<dbReference type="Pfam" id="PF17919">
    <property type="entry name" value="RT_RNaseH_2"/>
    <property type="match status" value="1"/>
</dbReference>